<reference evidence="1 2" key="1">
    <citation type="journal article" date="2021" name="Sci. Rep.">
        <title>The distribution of antibiotic resistance genes in chicken gut microbiota commensals.</title>
        <authorList>
            <person name="Juricova H."/>
            <person name="Matiasovicova J."/>
            <person name="Kubasova T."/>
            <person name="Cejkova D."/>
            <person name="Rychlik I."/>
        </authorList>
    </citation>
    <scope>NUCLEOTIDE SEQUENCE [LARGE SCALE GENOMIC DNA]</scope>
    <source>
        <strain evidence="1 2">An411</strain>
    </source>
</reference>
<name>A0ABS2G040_9FIRM</name>
<sequence length="141" mass="15606">MPDTTSELFHRLKSWESGRKLLNQEETVSTCSQVLLELLEKAGLSAPEWMTAADVSKSYGYQILRGERVPGRDILLRTALALGLSLKETQRLLAVGGCGALYPRVRRDAAVIFALNQKMSLLQAEELLSSLPERSLYAGEL</sequence>
<evidence type="ECO:0000313" key="1">
    <source>
        <dbReference type="EMBL" id="MBM6852537.1"/>
    </source>
</evidence>
<dbReference type="RefSeq" id="WP_204805873.1">
    <property type="nucleotide sequence ID" value="NZ_JACSNX010000055.1"/>
</dbReference>
<comment type="caution">
    <text evidence="1">The sequence shown here is derived from an EMBL/GenBank/DDBJ whole genome shotgun (WGS) entry which is preliminary data.</text>
</comment>
<dbReference type="InterPro" id="IPR010982">
    <property type="entry name" value="Lambda_DNA-bd_dom_sf"/>
</dbReference>
<dbReference type="CDD" id="cd00093">
    <property type="entry name" value="HTH_XRE"/>
    <property type="match status" value="1"/>
</dbReference>
<gene>
    <name evidence="1" type="ORF">H9X91_14010</name>
</gene>
<dbReference type="InterPro" id="IPR001387">
    <property type="entry name" value="Cro/C1-type_HTH"/>
</dbReference>
<protein>
    <recommendedName>
        <fullName evidence="3">Xre family DNA-binding protein</fullName>
    </recommendedName>
</protein>
<dbReference type="SUPFAM" id="SSF47413">
    <property type="entry name" value="lambda repressor-like DNA-binding domains"/>
    <property type="match status" value="1"/>
</dbReference>
<dbReference type="EMBL" id="JACSNX010000055">
    <property type="protein sequence ID" value="MBM6852537.1"/>
    <property type="molecule type" value="Genomic_DNA"/>
</dbReference>
<evidence type="ECO:0000313" key="2">
    <source>
        <dbReference type="Proteomes" id="UP000719500"/>
    </source>
</evidence>
<keyword evidence="2" id="KW-1185">Reference proteome</keyword>
<accession>A0ABS2G040</accession>
<proteinExistence type="predicted"/>
<dbReference type="Proteomes" id="UP000719500">
    <property type="component" value="Unassembled WGS sequence"/>
</dbReference>
<organism evidence="1 2">
    <name type="scientific">Oscillibacter valericigenes</name>
    <dbReference type="NCBI Taxonomy" id="351091"/>
    <lineage>
        <taxon>Bacteria</taxon>
        <taxon>Bacillati</taxon>
        <taxon>Bacillota</taxon>
        <taxon>Clostridia</taxon>
        <taxon>Eubacteriales</taxon>
        <taxon>Oscillospiraceae</taxon>
        <taxon>Oscillibacter</taxon>
    </lineage>
</organism>
<evidence type="ECO:0008006" key="3">
    <source>
        <dbReference type="Google" id="ProtNLM"/>
    </source>
</evidence>